<dbReference type="STRING" id="1802115.A2756_01925"/>
<feature type="binding site" evidence="10">
    <location>
        <begin position="15"/>
        <end position="20"/>
    </location>
    <ligand>
        <name>substrate</name>
    </ligand>
</feature>
<comment type="caution">
    <text evidence="10">Lacks conserved residue(s) required for the propagation of feature annotation.</text>
</comment>
<keyword evidence="8 10" id="KW-0460">Magnesium</keyword>
<evidence type="ECO:0000256" key="9">
    <source>
        <dbReference type="ARBA" id="ARBA00049563"/>
    </source>
</evidence>
<feature type="site" description="Interaction with substrate tRNA" evidence="10">
    <location>
        <position position="124"/>
    </location>
</feature>
<comment type="catalytic activity">
    <reaction evidence="9 10">
        <text>adenosine(37) in tRNA + dimethylallyl diphosphate = N(6)-dimethylallyladenosine(37) in tRNA + diphosphate</text>
        <dbReference type="Rhea" id="RHEA:26482"/>
        <dbReference type="Rhea" id="RHEA-COMP:10162"/>
        <dbReference type="Rhea" id="RHEA-COMP:10375"/>
        <dbReference type="ChEBI" id="CHEBI:33019"/>
        <dbReference type="ChEBI" id="CHEBI:57623"/>
        <dbReference type="ChEBI" id="CHEBI:74411"/>
        <dbReference type="ChEBI" id="CHEBI:74415"/>
        <dbReference type="EC" id="2.5.1.75"/>
    </reaction>
</comment>
<keyword evidence="4 10" id="KW-0808">Transferase</keyword>
<evidence type="ECO:0000256" key="6">
    <source>
        <dbReference type="ARBA" id="ARBA00022741"/>
    </source>
</evidence>
<evidence type="ECO:0000256" key="7">
    <source>
        <dbReference type="ARBA" id="ARBA00022840"/>
    </source>
</evidence>
<protein>
    <recommendedName>
        <fullName evidence="10">tRNA dimethylallyltransferase</fullName>
        <ecNumber evidence="10">2.5.1.75</ecNumber>
    </recommendedName>
    <alternativeName>
        <fullName evidence="10">Dimethylallyl diphosphate:tRNA dimethylallyltransferase</fullName>
        <shortName evidence="10">DMAPP:tRNA dimethylallyltransferase</shortName>
        <shortName evidence="10">DMATase</shortName>
    </alternativeName>
    <alternativeName>
        <fullName evidence="10">Isopentenyl-diphosphate:tRNA isopentenyltransferase</fullName>
        <shortName evidence="10">IPP transferase</shortName>
        <shortName evidence="10">IPPT</shortName>
        <shortName evidence="10">IPTase</shortName>
    </alternativeName>
</protein>
<dbReference type="GO" id="GO:0006400">
    <property type="term" value="P:tRNA modification"/>
    <property type="evidence" value="ECO:0007669"/>
    <property type="project" value="TreeGrafter"/>
</dbReference>
<comment type="similarity">
    <text evidence="3 10">Belongs to the IPP transferase family.</text>
</comment>
<keyword evidence="6 10" id="KW-0547">Nucleotide-binding</keyword>
<accession>A0A1G2G5X0</accession>
<evidence type="ECO:0000256" key="10">
    <source>
        <dbReference type="HAMAP-Rule" id="MF_00185"/>
    </source>
</evidence>
<dbReference type="PANTHER" id="PTHR11088">
    <property type="entry name" value="TRNA DIMETHYLALLYLTRANSFERASE"/>
    <property type="match status" value="1"/>
</dbReference>
<dbReference type="Pfam" id="PF01715">
    <property type="entry name" value="IPPT"/>
    <property type="match status" value="1"/>
</dbReference>
<dbReference type="Gene3D" id="1.10.20.140">
    <property type="match status" value="1"/>
</dbReference>
<dbReference type="SUPFAM" id="SSF52540">
    <property type="entry name" value="P-loop containing nucleoside triphosphate hydrolases"/>
    <property type="match status" value="1"/>
</dbReference>
<comment type="subunit">
    <text evidence="10">Monomer.</text>
</comment>
<dbReference type="InterPro" id="IPR039657">
    <property type="entry name" value="Dimethylallyltransferase"/>
</dbReference>
<evidence type="ECO:0000256" key="8">
    <source>
        <dbReference type="ARBA" id="ARBA00022842"/>
    </source>
</evidence>
<proteinExistence type="inferred from homology"/>
<reference evidence="11 12" key="1">
    <citation type="journal article" date="2016" name="Nat. Commun.">
        <title>Thousands of microbial genomes shed light on interconnected biogeochemical processes in an aquifer system.</title>
        <authorList>
            <person name="Anantharaman K."/>
            <person name="Brown C.T."/>
            <person name="Hug L.A."/>
            <person name="Sharon I."/>
            <person name="Castelle C.J."/>
            <person name="Probst A.J."/>
            <person name="Thomas B.C."/>
            <person name="Singh A."/>
            <person name="Wilkins M.J."/>
            <person name="Karaoz U."/>
            <person name="Brodie E.L."/>
            <person name="Williams K.H."/>
            <person name="Hubbard S.S."/>
            <person name="Banfield J.F."/>
        </authorList>
    </citation>
    <scope>NUCLEOTIDE SEQUENCE [LARGE SCALE GENOMIC DNA]</scope>
</reference>
<dbReference type="GO" id="GO:0005524">
    <property type="term" value="F:ATP binding"/>
    <property type="evidence" value="ECO:0007669"/>
    <property type="project" value="UniProtKB-UniRule"/>
</dbReference>
<dbReference type="Proteomes" id="UP000177785">
    <property type="component" value="Unassembled WGS sequence"/>
</dbReference>
<comment type="function">
    <text evidence="2 10">Catalyzes the transfer of a dimethylallyl group onto the adenine at position 37 in tRNAs that read codons beginning with uridine, leading to the formation of N6-(dimethylallyl)adenosine (i(6)A).</text>
</comment>
<keyword evidence="7 10" id="KW-0067">ATP-binding</keyword>
<feature type="region of interest" description="Interaction with substrate tRNA" evidence="10">
    <location>
        <begin position="38"/>
        <end position="41"/>
    </location>
</feature>
<keyword evidence="5 10" id="KW-0819">tRNA processing</keyword>
<dbReference type="PANTHER" id="PTHR11088:SF60">
    <property type="entry name" value="TRNA DIMETHYLALLYLTRANSFERASE"/>
    <property type="match status" value="1"/>
</dbReference>
<dbReference type="GO" id="GO:0052381">
    <property type="term" value="F:tRNA dimethylallyltransferase activity"/>
    <property type="evidence" value="ECO:0007669"/>
    <property type="project" value="UniProtKB-UniRule"/>
</dbReference>
<dbReference type="AlphaFoldDB" id="A0A1G2G5X0"/>
<dbReference type="EC" id="2.5.1.75" evidence="10"/>
<evidence type="ECO:0000256" key="2">
    <source>
        <dbReference type="ARBA" id="ARBA00003213"/>
    </source>
</evidence>
<organism evidence="11 12">
    <name type="scientific">Candidatus Ryanbacteria bacterium RIFCSPHIGHO2_01_FULL_48_27</name>
    <dbReference type="NCBI Taxonomy" id="1802115"/>
    <lineage>
        <taxon>Bacteria</taxon>
        <taxon>Candidatus Ryaniibacteriota</taxon>
    </lineage>
</organism>
<evidence type="ECO:0000256" key="3">
    <source>
        <dbReference type="ARBA" id="ARBA00005842"/>
    </source>
</evidence>
<evidence type="ECO:0000256" key="4">
    <source>
        <dbReference type="ARBA" id="ARBA00022679"/>
    </source>
</evidence>
<evidence type="ECO:0000256" key="5">
    <source>
        <dbReference type="ARBA" id="ARBA00022694"/>
    </source>
</evidence>
<dbReference type="HAMAP" id="MF_00185">
    <property type="entry name" value="IPP_trans"/>
    <property type="match status" value="1"/>
</dbReference>
<dbReference type="CDD" id="cd02019">
    <property type="entry name" value="NK"/>
    <property type="match status" value="1"/>
</dbReference>
<comment type="caution">
    <text evidence="11">The sequence shown here is derived from an EMBL/GenBank/DDBJ whole genome shotgun (WGS) entry which is preliminary data.</text>
</comment>
<name>A0A1G2G5X0_9BACT</name>
<feature type="binding site" evidence="10">
    <location>
        <begin position="13"/>
        <end position="20"/>
    </location>
    <ligand>
        <name>ATP</name>
        <dbReference type="ChEBI" id="CHEBI:30616"/>
    </ligand>
</feature>
<gene>
    <name evidence="10" type="primary">miaA</name>
    <name evidence="11" type="ORF">A2756_01925</name>
</gene>
<evidence type="ECO:0000313" key="12">
    <source>
        <dbReference type="Proteomes" id="UP000177785"/>
    </source>
</evidence>
<feature type="site" description="Interaction with substrate tRNA" evidence="10">
    <location>
        <position position="147"/>
    </location>
</feature>
<dbReference type="InterPro" id="IPR018022">
    <property type="entry name" value="IPT"/>
</dbReference>
<sequence length="318" mass="36361">MRKIKPKLIVIAGPTASGKSELAVHLAKKFNGEIISADSRQIYKRLDIATGKVPGKWTSRKSDFRLSGSPTSGSIFLYKSIPHYCIDIANPKKQYSVAEFQTHAKTAIADIVSRGKLPIVAGGTGFWIDALIYGQHMPDVPPDKKLRAFLEKKSAEKLFTLLKKLDPARAKSVDPHNPRRLMRAIEIAKTIGKVPKIKKEMAYDTLWLGILPPKEKLKATIHKRLVARIHQGMIQEARKLHREGLTYKRMRELGLEYRYLADFLEKKIDKKAFLLQLEKAINDYAKRQMTWFGRNRHIQWIANLQEAEKILGKNKHEH</sequence>
<evidence type="ECO:0000256" key="1">
    <source>
        <dbReference type="ARBA" id="ARBA00001946"/>
    </source>
</evidence>
<dbReference type="InterPro" id="IPR027417">
    <property type="entry name" value="P-loop_NTPase"/>
</dbReference>
<dbReference type="Gene3D" id="3.40.50.300">
    <property type="entry name" value="P-loop containing nucleotide triphosphate hydrolases"/>
    <property type="match status" value="1"/>
</dbReference>
<evidence type="ECO:0000313" key="11">
    <source>
        <dbReference type="EMBL" id="OGZ45645.1"/>
    </source>
</evidence>
<dbReference type="EMBL" id="MHNL01000005">
    <property type="protein sequence ID" value="OGZ45645.1"/>
    <property type="molecule type" value="Genomic_DNA"/>
</dbReference>
<comment type="cofactor">
    <cofactor evidence="1 10">
        <name>Mg(2+)</name>
        <dbReference type="ChEBI" id="CHEBI:18420"/>
    </cofactor>
</comment>